<evidence type="ECO:0000259" key="3">
    <source>
        <dbReference type="Pfam" id="PF03407"/>
    </source>
</evidence>
<proteinExistence type="inferred from homology"/>
<organism evidence="4 5">
    <name type="scientific">Patiria miniata</name>
    <name type="common">Bat star</name>
    <name type="synonym">Asterina miniata</name>
    <dbReference type="NCBI Taxonomy" id="46514"/>
    <lineage>
        <taxon>Eukaryota</taxon>
        <taxon>Metazoa</taxon>
        <taxon>Echinodermata</taxon>
        <taxon>Eleutherozoa</taxon>
        <taxon>Asterozoa</taxon>
        <taxon>Asteroidea</taxon>
        <taxon>Valvatacea</taxon>
        <taxon>Valvatida</taxon>
        <taxon>Asterinidae</taxon>
        <taxon>Patiria</taxon>
    </lineage>
</organism>
<evidence type="ECO:0000256" key="1">
    <source>
        <dbReference type="ARBA" id="ARBA00007033"/>
    </source>
</evidence>
<feature type="domain" description="Nucleotide-diphospho-sugar transferase" evidence="3">
    <location>
        <begin position="117"/>
        <end position="318"/>
    </location>
</feature>
<dbReference type="SUPFAM" id="SSF53448">
    <property type="entry name" value="Nucleotide-diphospho-sugar transferases"/>
    <property type="match status" value="1"/>
</dbReference>
<keyword evidence="2" id="KW-0732">Signal</keyword>
<dbReference type="PANTHER" id="PTHR47032:SF1">
    <property type="entry name" value="UDP-D-XYLOSE:L-FUCOSE ALPHA-1,3-D-XYLOSYLTRANSFERASE-RELATED"/>
    <property type="match status" value="1"/>
</dbReference>
<dbReference type="OMA" id="THKKTMD"/>
<reference evidence="4" key="1">
    <citation type="submission" date="2022-11" db="UniProtKB">
        <authorList>
            <consortium name="EnsemblMetazoa"/>
        </authorList>
    </citation>
    <scope>IDENTIFICATION</scope>
</reference>
<dbReference type="GO" id="GO:0005794">
    <property type="term" value="C:Golgi apparatus"/>
    <property type="evidence" value="ECO:0007669"/>
    <property type="project" value="TreeGrafter"/>
</dbReference>
<comment type="similarity">
    <text evidence="1">Belongs to the glycosyltransferase 77 family.</text>
</comment>
<dbReference type="Proteomes" id="UP000887568">
    <property type="component" value="Unplaced"/>
</dbReference>
<dbReference type="PANTHER" id="PTHR47032">
    <property type="entry name" value="UDP-D-XYLOSE:L-FUCOSE ALPHA-1,3-D-XYLOSYLTRANSFERASE-RELATED"/>
    <property type="match status" value="1"/>
</dbReference>
<dbReference type="OrthoDB" id="1712432at2759"/>
<sequence>MAGLVPMATVMATRKVNAWCFVCSLLLLILAASLLMKCSQTNKNIYPNANSKEQTRVTNAVKSSNRVDDASAKIPARLCTQVDIDRHAGTVLLTTTNAGFLDMTENMLHSIKRLRICPNITVIAEDERSYRRLSALKTLHPGLHVQRTNLGATTSDRLRVYGRTYVQFVKRRTHYILRFLEDGYNVLFADADTFWFQDPFPDFRGNFDIAMRQEVNPASLSPVFCNGLALYRPTENTLAVVREWVRLLNTTHKKTMDKDVLNRVIQKRKPNLRMKSLDPGRYPDGRVLRDKGWVKKQAGRSAVLHFSHIFGYEGKLKKFKENGLWLL</sequence>
<evidence type="ECO:0000313" key="5">
    <source>
        <dbReference type="Proteomes" id="UP000887568"/>
    </source>
</evidence>
<feature type="signal peptide" evidence="2">
    <location>
        <begin position="1"/>
        <end position="18"/>
    </location>
</feature>
<dbReference type="Gene3D" id="3.90.550.10">
    <property type="entry name" value="Spore Coat Polysaccharide Biosynthesis Protein SpsA, Chain A"/>
    <property type="match status" value="1"/>
</dbReference>
<feature type="chain" id="PRO_5036779124" description="Nucleotide-diphospho-sugar transferase domain-containing protein" evidence="2">
    <location>
        <begin position="19"/>
        <end position="327"/>
    </location>
</feature>
<dbReference type="Pfam" id="PF03407">
    <property type="entry name" value="Nucleotid_trans"/>
    <property type="match status" value="1"/>
</dbReference>
<dbReference type="AlphaFoldDB" id="A0A913Z1K2"/>
<name>A0A913Z1K2_PATMI</name>
<accession>A0A913Z1K2</accession>
<dbReference type="InterPro" id="IPR005069">
    <property type="entry name" value="Nucl-diP-sugar_transferase"/>
</dbReference>
<dbReference type="RefSeq" id="XP_038045552.1">
    <property type="nucleotide sequence ID" value="XM_038189624.1"/>
</dbReference>
<evidence type="ECO:0000313" key="4">
    <source>
        <dbReference type="EnsemblMetazoa" id="XP_038045552.1"/>
    </source>
</evidence>
<dbReference type="GO" id="GO:0016757">
    <property type="term" value="F:glycosyltransferase activity"/>
    <property type="evidence" value="ECO:0007669"/>
    <property type="project" value="TreeGrafter"/>
</dbReference>
<dbReference type="EnsemblMetazoa" id="XM_038189624.1">
    <property type="protein sequence ID" value="XP_038045552.1"/>
    <property type="gene ID" value="LOC119720092"/>
</dbReference>
<protein>
    <recommendedName>
        <fullName evidence="3">Nucleotide-diphospho-sugar transferase domain-containing protein</fullName>
    </recommendedName>
</protein>
<dbReference type="InterPro" id="IPR052636">
    <property type="entry name" value="UDP-D-xylose:L-fucose_XylT"/>
</dbReference>
<dbReference type="InterPro" id="IPR029044">
    <property type="entry name" value="Nucleotide-diphossugar_trans"/>
</dbReference>
<keyword evidence="5" id="KW-1185">Reference proteome</keyword>
<dbReference type="GeneID" id="119720092"/>
<evidence type="ECO:0000256" key="2">
    <source>
        <dbReference type="SAM" id="SignalP"/>
    </source>
</evidence>